<dbReference type="STRING" id="561176.SAMN04488561_5218"/>
<dbReference type="Proteomes" id="UP000181980">
    <property type="component" value="Unassembled WGS sequence"/>
</dbReference>
<gene>
    <name evidence="3" type="ORF">SAMN04488561_5218</name>
</gene>
<dbReference type="OrthoDB" id="128089at2"/>
<evidence type="ECO:0008006" key="5">
    <source>
        <dbReference type="Google" id="ProtNLM"/>
    </source>
</evidence>
<reference evidence="4" key="1">
    <citation type="submission" date="2016-10" db="EMBL/GenBank/DDBJ databases">
        <authorList>
            <person name="Varghese N."/>
            <person name="Submissions S."/>
        </authorList>
    </citation>
    <scope>NUCLEOTIDE SEQUENCE [LARGE SCALE GENOMIC DNA]</scope>
    <source>
        <strain evidence="4">DSM 45237</strain>
    </source>
</reference>
<organism evidence="3 4">
    <name type="scientific">Jiangella alba</name>
    <dbReference type="NCBI Taxonomy" id="561176"/>
    <lineage>
        <taxon>Bacteria</taxon>
        <taxon>Bacillati</taxon>
        <taxon>Actinomycetota</taxon>
        <taxon>Actinomycetes</taxon>
        <taxon>Jiangellales</taxon>
        <taxon>Jiangellaceae</taxon>
        <taxon>Jiangella</taxon>
    </lineage>
</organism>
<dbReference type="PANTHER" id="PTHR43566">
    <property type="entry name" value="CONSERVED PROTEIN"/>
    <property type="match status" value="1"/>
</dbReference>
<sequence length="387" mass="42224">MRLAASVLRLDTPAVAQVVQADPDAALRRMDEPLLIDEWQEVPAVLGAVKRAVDADPRPGRFLLTGSVDADPAATTWPGTGRVVRQAMYPMARREIDGTADGAGLLAAVVAGNLDEVRVPAGAADLDEYVDLALRGGFPEPVFRLPERLHREWYDGYVDQLVTRDAKQIADRRPALLRQYLEVLALSTAGLPAGTTLFEAAGINKETARAYDDLLQSLFVYEPVRPWLSNRLSRLLKRPKRYLLDAGLAAAAGRFDASAVLSDADLLGRTLDTFVAAQLRPELMTVAGRPRLHHLRAEGGRREAALVVDLGNGRVIGIEVKATSAPTSRDARHLAWLREQLGESFVRGVVLHTGPLPFELDERIWAIPICAFWGTPADGFRVTTGLQ</sequence>
<evidence type="ECO:0000259" key="1">
    <source>
        <dbReference type="Pfam" id="PF13173"/>
    </source>
</evidence>
<keyword evidence="4" id="KW-1185">Reference proteome</keyword>
<dbReference type="PANTHER" id="PTHR43566:SF2">
    <property type="entry name" value="DUF4143 DOMAIN-CONTAINING PROTEIN"/>
    <property type="match status" value="1"/>
</dbReference>
<feature type="domain" description="AAA" evidence="1">
    <location>
        <begin position="23"/>
        <end position="96"/>
    </location>
</feature>
<accession>A0A1H5PQU8</accession>
<dbReference type="Pfam" id="PF13635">
    <property type="entry name" value="DUF4143"/>
    <property type="match status" value="1"/>
</dbReference>
<name>A0A1H5PQU8_9ACTN</name>
<dbReference type="EMBL" id="FNUC01000004">
    <property type="protein sequence ID" value="SEF16084.1"/>
    <property type="molecule type" value="Genomic_DNA"/>
</dbReference>
<feature type="domain" description="DUF4143" evidence="2">
    <location>
        <begin position="164"/>
        <end position="322"/>
    </location>
</feature>
<dbReference type="InterPro" id="IPR025420">
    <property type="entry name" value="DUF4143"/>
</dbReference>
<dbReference type="AlphaFoldDB" id="A0A1H5PQU8"/>
<evidence type="ECO:0000259" key="2">
    <source>
        <dbReference type="Pfam" id="PF13635"/>
    </source>
</evidence>
<proteinExistence type="predicted"/>
<dbReference type="InterPro" id="IPR041682">
    <property type="entry name" value="AAA_14"/>
</dbReference>
<dbReference type="Pfam" id="PF13173">
    <property type="entry name" value="AAA_14"/>
    <property type="match status" value="1"/>
</dbReference>
<evidence type="ECO:0000313" key="3">
    <source>
        <dbReference type="EMBL" id="SEF16084.1"/>
    </source>
</evidence>
<evidence type="ECO:0000313" key="4">
    <source>
        <dbReference type="Proteomes" id="UP000181980"/>
    </source>
</evidence>
<protein>
    <recommendedName>
        <fullName evidence="5">DUF4143 domain-containing protein</fullName>
    </recommendedName>
</protein>